<dbReference type="Pfam" id="PF12728">
    <property type="entry name" value="HTH_17"/>
    <property type="match status" value="1"/>
</dbReference>
<evidence type="ECO:0000313" key="2">
    <source>
        <dbReference type="EMBL" id="VVP18932.1"/>
    </source>
</evidence>
<feature type="domain" description="Helix-turn-helix" evidence="1">
    <location>
        <begin position="15"/>
        <end position="63"/>
    </location>
</feature>
<dbReference type="AlphaFoldDB" id="A0A5E7LWL7"/>
<sequence>MHPPSTSASSTDLWTPEQAALNLGVSIRTLAAWRSTGRHALPYVKMGRLVRYRPQDIAAWLQALLQAKPTAPAATGDEP</sequence>
<dbReference type="InterPro" id="IPR009061">
    <property type="entry name" value="DNA-bd_dom_put_sf"/>
</dbReference>
<evidence type="ECO:0000313" key="3">
    <source>
        <dbReference type="Proteomes" id="UP000349468"/>
    </source>
</evidence>
<reference evidence="2 3" key="1">
    <citation type="submission" date="2019-09" db="EMBL/GenBank/DDBJ databases">
        <authorList>
            <person name="Chandra G."/>
            <person name="Truman W A."/>
        </authorList>
    </citation>
    <scope>NUCLEOTIDE SEQUENCE [LARGE SCALE GENOMIC DNA]</scope>
    <source>
        <strain evidence="2">PS870</strain>
    </source>
</reference>
<dbReference type="Gene3D" id="1.10.10.10">
    <property type="entry name" value="Winged helix-like DNA-binding domain superfamily/Winged helix DNA-binding domain"/>
    <property type="match status" value="1"/>
</dbReference>
<protein>
    <recommendedName>
        <fullName evidence="1">Helix-turn-helix domain-containing protein</fullName>
    </recommendedName>
</protein>
<dbReference type="InterPro" id="IPR041657">
    <property type="entry name" value="HTH_17"/>
</dbReference>
<proteinExistence type="predicted"/>
<dbReference type="Proteomes" id="UP000349468">
    <property type="component" value="Unassembled WGS sequence"/>
</dbReference>
<gene>
    <name evidence="2" type="ORF">PS870_03718</name>
</gene>
<accession>A0A5E7LWL7</accession>
<organism evidence="2 3">
    <name type="scientific">Pseudomonas fluorescens</name>
    <dbReference type="NCBI Taxonomy" id="294"/>
    <lineage>
        <taxon>Bacteria</taxon>
        <taxon>Pseudomonadati</taxon>
        <taxon>Pseudomonadota</taxon>
        <taxon>Gammaproteobacteria</taxon>
        <taxon>Pseudomonadales</taxon>
        <taxon>Pseudomonadaceae</taxon>
        <taxon>Pseudomonas</taxon>
    </lineage>
</organism>
<dbReference type="InterPro" id="IPR036388">
    <property type="entry name" value="WH-like_DNA-bd_sf"/>
</dbReference>
<dbReference type="RefSeq" id="WP_154912776.1">
    <property type="nucleotide sequence ID" value="NZ_CABVIK010000012.1"/>
</dbReference>
<dbReference type="EMBL" id="CABVIK010000012">
    <property type="protein sequence ID" value="VVP18932.1"/>
    <property type="molecule type" value="Genomic_DNA"/>
</dbReference>
<dbReference type="SUPFAM" id="SSF46955">
    <property type="entry name" value="Putative DNA-binding domain"/>
    <property type="match status" value="1"/>
</dbReference>
<name>A0A5E7LWL7_PSEFL</name>
<evidence type="ECO:0000259" key="1">
    <source>
        <dbReference type="Pfam" id="PF12728"/>
    </source>
</evidence>